<protein>
    <submittedName>
        <fullName evidence="2">ASCH domain-containing protein</fullName>
    </submittedName>
</protein>
<evidence type="ECO:0000259" key="1">
    <source>
        <dbReference type="Pfam" id="PF04266"/>
    </source>
</evidence>
<dbReference type="Gene3D" id="2.30.130.30">
    <property type="entry name" value="Hypothetical protein"/>
    <property type="match status" value="1"/>
</dbReference>
<dbReference type="AlphaFoldDB" id="A0A1G8WK60"/>
<dbReference type="Proteomes" id="UP000199155">
    <property type="component" value="Unassembled WGS sequence"/>
</dbReference>
<dbReference type="OrthoDB" id="359066at2"/>
<keyword evidence="3" id="KW-1185">Reference proteome</keyword>
<dbReference type="EMBL" id="FNFF01000002">
    <property type="protein sequence ID" value="SDJ77950.1"/>
    <property type="molecule type" value="Genomic_DNA"/>
</dbReference>
<dbReference type="InterPro" id="IPR015947">
    <property type="entry name" value="PUA-like_sf"/>
</dbReference>
<feature type="domain" description="ASCH" evidence="1">
    <location>
        <begin position="14"/>
        <end position="85"/>
    </location>
</feature>
<dbReference type="STRING" id="417292.SAMN05421806_102489"/>
<dbReference type="SUPFAM" id="SSF88697">
    <property type="entry name" value="PUA domain-like"/>
    <property type="match status" value="1"/>
</dbReference>
<dbReference type="InterPro" id="IPR007374">
    <property type="entry name" value="ASCH_domain"/>
</dbReference>
<accession>A0A1G8WK60</accession>
<evidence type="ECO:0000313" key="2">
    <source>
        <dbReference type="EMBL" id="SDJ77950.1"/>
    </source>
</evidence>
<evidence type="ECO:0000313" key="3">
    <source>
        <dbReference type="Proteomes" id="UP000199155"/>
    </source>
</evidence>
<name>A0A1G8WK60_9ACTN</name>
<sequence length="140" mass="15765">MTAPTKPAAEVRGLTLWQPWASAVAYGTKRVENRRWATDYRGWVLIHAGLSTDRSAWDLPLARPFLKRPQPRGAIVAVGRLVDCHSSDGYCTLWSAPGQWHWKFTDLRTLIRPLPWSGARGLWTPTPQLVASVREVITHA</sequence>
<dbReference type="Pfam" id="PF04266">
    <property type="entry name" value="ASCH"/>
    <property type="match status" value="1"/>
</dbReference>
<proteinExistence type="predicted"/>
<organism evidence="2 3">
    <name type="scientific">Streptomyces indicus</name>
    <dbReference type="NCBI Taxonomy" id="417292"/>
    <lineage>
        <taxon>Bacteria</taxon>
        <taxon>Bacillati</taxon>
        <taxon>Actinomycetota</taxon>
        <taxon>Actinomycetes</taxon>
        <taxon>Kitasatosporales</taxon>
        <taxon>Streptomycetaceae</taxon>
        <taxon>Streptomyces</taxon>
    </lineage>
</organism>
<reference evidence="2 3" key="1">
    <citation type="submission" date="2016-10" db="EMBL/GenBank/DDBJ databases">
        <authorList>
            <person name="de Groot N.N."/>
        </authorList>
    </citation>
    <scope>NUCLEOTIDE SEQUENCE [LARGE SCALE GENOMIC DNA]</scope>
    <source>
        <strain evidence="2 3">CGMCC 4.5727</strain>
    </source>
</reference>
<gene>
    <name evidence="2" type="ORF">SAMN05421806_102489</name>
</gene>
<dbReference type="RefSeq" id="WP_093608239.1">
    <property type="nucleotide sequence ID" value="NZ_FNFF01000002.1"/>
</dbReference>